<evidence type="ECO:0000256" key="1">
    <source>
        <dbReference type="SAM" id="SignalP"/>
    </source>
</evidence>
<accession>A0A5N6TMA9</accession>
<name>A0A5N6TMA9_ASPAV</name>
<sequence>MRFSILALAAAAAAPTALACTPTFWLTHDAALGAGNGVTCNIRIYESSNPDFGNHKPEAAKNVACSGGCNKLDFKGETYEFCFDGVLSNSLKGKATVQRTSNGGGGKRNIFPEGQSERKVFSAYLGSSDIHRYWISNVSCP</sequence>
<dbReference type="EMBL" id="ML742206">
    <property type="protein sequence ID" value="KAE8147478.1"/>
    <property type="molecule type" value="Genomic_DNA"/>
</dbReference>
<dbReference type="AlphaFoldDB" id="A0A5N6TMA9"/>
<protein>
    <submittedName>
        <fullName evidence="2">Uncharacterized protein</fullName>
    </submittedName>
</protein>
<gene>
    <name evidence="2" type="ORF">BDV25DRAFT_160314</name>
</gene>
<evidence type="ECO:0000313" key="2">
    <source>
        <dbReference type="EMBL" id="KAE8147478.1"/>
    </source>
</evidence>
<dbReference type="PROSITE" id="PS51257">
    <property type="entry name" value="PROKAR_LIPOPROTEIN"/>
    <property type="match status" value="1"/>
</dbReference>
<keyword evidence="1" id="KW-0732">Signal</keyword>
<reference evidence="2 3" key="1">
    <citation type="submission" date="2019-04" db="EMBL/GenBank/DDBJ databases">
        <title>Friends and foes A comparative genomics study of 23 Aspergillus species from section Flavi.</title>
        <authorList>
            <consortium name="DOE Joint Genome Institute"/>
            <person name="Kjaerbolling I."/>
            <person name="Vesth T."/>
            <person name="Frisvad J.C."/>
            <person name="Nybo J.L."/>
            <person name="Theobald S."/>
            <person name="Kildgaard S."/>
            <person name="Isbrandt T."/>
            <person name="Kuo A."/>
            <person name="Sato A."/>
            <person name="Lyhne E.K."/>
            <person name="Kogle M.E."/>
            <person name="Wiebenga A."/>
            <person name="Kun R.S."/>
            <person name="Lubbers R.J."/>
            <person name="Makela M.R."/>
            <person name="Barry K."/>
            <person name="Chovatia M."/>
            <person name="Clum A."/>
            <person name="Daum C."/>
            <person name="Haridas S."/>
            <person name="He G."/>
            <person name="LaButti K."/>
            <person name="Lipzen A."/>
            <person name="Mondo S."/>
            <person name="Riley R."/>
            <person name="Salamov A."/>
            <person name="Simmons B.A."/>
            <person name="Magnuson J.K."/>
            <person name="Henrissat B."/>
            <person name="Mortensen U.H."/>
            <person name="Larsen T.O."/>
            <person name="Devries R.P."/>
            <person name="Grigoriev I.V."/>
            <person name="Machida M."/>
            <person name="Baker S.E."/>
            <person name="Andersen M.R."/>
        </authorList>
    </citation>
    <scope>NUCLEOTIDE SEQUENCE [LARGE SCALE GENOMIC DNA]</scope>
    <source>
        <strain evidence="2 3">IBT 18842</strain>
    </source>
</reference>
<feature type="signal peptide" evidence="1">
    <location>
        <begin position="1"/>
        <end position="19"/>
    </location>
</feature>
<organism evidence="2 3">
    <name type="scientific">Aspergillus avenaceus</name>
    <dbReference type="NCBI Taxonomy" id="36643"/>
    <lineage>
        <taxon>Eukaryota</taxon>
        <taxon>Fungi</taxon>
        <taxon>Dikarya</taxon>
        <taxon>Ascomycota</taxon>
        <taxon>Pezizomycotina</taxon>
        <taxon>Eurotiomycetes</taxon>
        <taxon>Eurotiomycetidae</taxon>
        <taxon>Eurotiales</taxon>
        <taxon>Aspergillaceae</taxon>
        <taxon>Aspergillus</taxon>
        <taxon>Aspergillus subgen. Circumdati</taxon>
    </lineage>
</organism>
<dbReference type="OrthoDB" id="4494422at2759"/>
<feature type="chain" id="PRO_5024960640" evidence="1">
    <location>
        <begin position="20"/>
        <end position="141"/>
    </location>
</feature>
<evidence type="ECO:0000313" key="3">
    <source>
        <dbReference type="Proteomes" id="UP000325780"/>
    </source>
</evidence>
<proteinExistence type="predicted"/>
<dbReference type="Proteomes" id="UP000325780">
    <property type="component" value="Unassembled WGS sequence"/>
</dbReference>
<keyword evidence="3" id="KW-1185">Reference proteome</keyword>